<dbReference type="EMBL" id="BAAAQK010000005">
    <property type="protein sequence ID" value="GAA1841797.1"/>
    <property type="molecule type" value="Genomic_DNA"/>
</dbReference>
<dbReference type="Proteomes" id="UP001500449">
    <property type="component" value="Unassembled WGS sequence"/>
</dbReference>
<evidence type="ECO:0008006" key="3">
    <source>
        <dbReference type="Google" id="ProtNLM"/>
    </source>
</evidence>
<evidence type="ECO:0000313" key="2">
    <source>
        <dbReference type="Proteomes" id="UP001500449"/>
    </source>
</evidence>
<keyword evidence="2" id="KW-1185">Reference proteome</keyword>
<accession>A0ABN2MWJ4</accession>
<gene>
    <name evidence="1" type="ORF">GCM10009836_21490</name>
</gene>
<comment type="caution">
    <text evidence="1">The sequence shown here is derived from an EMBL/GenBank/DDBJ whole genome shotgun (WGS) entry which is preliminary data.</text>
</comment>
<organism evidence="1 2">
    <name type="scientific">Pseudonocardia ailaonensis</name>
    <dbReference type="NCBI Taxonomy" id="367279"/>
    <lineage>
        <taxon>Bacteria</taxon>
        <taxon>Bacillati</taxon>
        <taxon>Actinomycetota</taxon>
        <taxon>Actinomycetes</taxon>
        <taxon>Pseudonocardiales</taxon>
        <taxon>Pseudonocardiaceae</taxon>
        <taxon>Pseudonocardia</taxon>
    </lineage>
</organism>
<name>A0ABN2MWJ4_9PSEU</name>
<evidence type="ECO:0000313" key="1">
    <source>
        <dbReference type="EMBL" id="GAA1841797.1"/>
    </source>
</evidence>
<proteinExistence type="predicted"/>
<reference evidence="1 2" key="1">
    <citation type="journal article" date="2019" name="Int. J. Syst. Evol. Microbiol.">
        <title>The Global Catalogue of Microorganisms (GCM) 10K type strain sequencing project: providing services to taxonomists for standard genome sequencing and annotation.</title>
        <authorList>
            <consortium name="The Broad Institute Genomics Platform"/>
            <consortium name="The Broad Institute Genome Sequencing Center for Infectious Disease"/>
            <person name="Wu L."/>
            <person name="Ma J."/>
        </authorList>
    </citation>
    <scope>NUCLEOTIDE SEQUENCE [LARGE SCALE GENOMIC DNA]</scope>
    <source>
        <strain evidence="1 2">JCM 16009</strain>
    </source>
</reference>
<dbReference type="RefSeq" id="WP_344415076.1">
    <property type="nucleotide sequence ID" value="NZ_BAAAQK010000005.1"/>
</dbReference>
<protein>
    <recommendedName>
        <fullName evidence="3">DUF1579 domain-containing protein</fullName>
    </recommendedName>
</protein>
<sequence length="140" mass="15839">MDLDVLVGEWTAEARFSFTPEPVSGRMSVAWDVGGAFLVQRSTAEHPDAPDCLAVIAPDGEAYVQHYFDSRGVVRVYRMTLRDNEWTLLRDQPDFSPLDFAQRYVGAIGEDGRTITGRWETSQDGGATWELDFDLDYRKD</sequence>